<keyword evidence="6" id="KW-0016">Alginate biosynthesis</keyword>
<dbReference type="GO" id="GO:0042121">
    <property type="term" value="P:alginic acid biosynthetic process"/>
    <property type="evidence" value="ECO:0007669"/>
    <property type="project" value="UniProtKB-KW"/>
</dbReference>
<keyword evidence="3" id="KW-0808">Transferase</keyword>
<accession>A0A955I0H9</accession>
<dbReference type="AlphaFoldDB" id="A0A955I0H9"/>
<keyword evidence="5" id="KW-0574">Periplasm</keyword>
<comment type="subcellular location">
    <subcellularLocation>
        <location evidence="1">Periplasm</location>
    </subcellularLocation>
</comment>
<reference evidence="8" key="1">
    <citation type="submission" date="2020-04" db="EMBL/GenBank/DDBJ databases">
        <authorList>
            <person name="Zhang T."/>
        </authorList>
    </citation>
    <scope>NUCLEOTIDE SEQUENCE</scope>
    <source>
        <strain evidence="8">HKST-UBA17</strain>
    </source>
</reference>
<keyword evidence="4" id="KW-0732">Signal</keyword>
<gene>
    <name evidence="8" type="ORF">KC685_00790</name>
</gene>
<organism evidence="8 9">
    <name type="scientific">Candidatus Dojkabacteria bacterium</name>
    <dbReference type="NCBI Taxonomy" id="2099670"/>
    <lineage>
        <taxon>Bacteria</taxon>
        <taxon>Candidatus Dojkabacteria</taxon>
    </lineage>
</organism>
<dbReference type="EMBL" id="JAGQLN010000002">
    <property type="protein sequence ID" value="MCA9376440.1"/>
    <property type="molecule type" value="Genomic_DNA"/>
</dbReference>
<name>A0A955I0H9_9BACT</name>
<evidence type="ECO:0000313" key="9">
    <source>
        <dbReference type="Proteomes" id="UP000741282"/>
    </source>
</evidence>
<evidence type="ECO:0000256" key="4">
    <source>
        <dbReference type="ARBA" id="ARBA00022729"/>
    </source>
</evidence>
<evidence type="ECO:0000256" key="5">
    <source>
        <dbReference type="ARBA" id="ARBA00022764"/>
    </source>
</evidence>
<dbReference type="InterPro" id="IPR031811">
    <property type="entry name" value="ALGX/ALGJ_SGNH-like"/>
</dbReference>
<evidence type="ECO:0000256" key="2">
    <source>
        <dbReference type="ARBA" id="ARBA00005182"/>
    </source>
</evidence>
<dbReference type="Proteomes" id="UP000741282">
    <property type="component" value="Unassembled WGS sequence"/>
</dbReference>
<reference evidence="8" key="2">
    <citation type="journal article" date="2021" name="Microbiome">
        <title>Successional dynamics and alternative stable states in a saline activated sludge microbial community over 9 years.</title>
        <authorList>
            <person name="Wang Y."/>
            <person name="Ye J."/>
            <person name="Ju F."/>
            <person name="Liu L."/>
            <person name="Boyd J.A."/>
            <person name="Deng Y."/>
            <person name="Parks D.H."/>
            <person name="Jiang X."/>
            <person name="Yin X."/>
            <person name="Woodcroft B.J."/>
            <person name="Tyson G.W."/>
            <person name="Hugenholtz P."/>
            <person name="Polz M.F."/>
            <person name="Zhang T."/>
        </authorList>
    </citation>
    <scope>NUCLEOTIDE SEQUENCE</scope>
    <source>
        <strain evidence="8">HKST-UBA17</strain>
    </source>
</reference>
<dbReference type="Pfam" id="PF16822">
    <property type="entry name" value="ALGX"/>
    <property type="match status" value="1"/>
</dbReference>
<evidence type="ECO:0000313" key="8">
    <source>
        <dbReference type="EMBL" id="MCA9376440.1"/>
    </source>
</evidence>
<protein>
    <recommendedName>
        <fullName evidence="7">AlgX/AlgJ SGNH hydrolase-like domain-containing protein</fullName>
    </recommendedName>
</protein>
<proteinExistence type="predicted"/>
<comment type="caution">
    <text evidence="8">The sequence shown here is derived from an EMBL/GenBank/DDBJ whole genome shotgun (WGS) entry which is preliminary data.</text>
</comment>
<dbReference type="GO" id="GO:0042597">
    <property type="term" value="C:periplasmic space"/>
    <property type="evidence" value="ECO:0007669"/>
    <property type="project" value="UniProtKB-SubCell"/>
</dbReference>
<comment type="pathway">
    <text evidence="2">Glycan biosynthesis; alginate biosynthesis.</text>
</comment>
<dbReference type="GO" id="GO:0016740">
    <property type="term" value="F:transferase activity"/>
    <property type="evidence" value="ECO:0007669"/>
    <property type="project" value="UniProtKB-KW"/>
</dbReference>
<feature type="domain" description="AlgX/AlgJ SGNH hydrolase-like" evidence="7">
    <location>
        <begin position="80"/>
        <end position="260"/>
    </location>
</feature>
<sequence>MILCTPSLIDILGVKTFDGNSEKRTLAEFPEMPTSIASLEEYTSLIDAYIKDNFGLRDLLVKIDYQISYDIFGVAGNEKVIVGKDNWLFLDEIVGVSTIDYYKNKSPFTNLELDQWQLVLESRANWLKRRGIQYYFFVAPNKHSLYPEFIPDSILQVSDVSRYDQLYAQLDRSEILQTIDVKQILLDSKEEYPLYYRSGTHWNSYGAFIGYMSILDKITEELPELSVVEIEDYSVETRTEKGSDLAQLINLQDSITEESPMISTNIPRTYELENEYTDEDGRVISHYVNPNGEPLKILMLGDSFMNALKPYFAQSFSEATFCSSSSTNFPVQYIEEYEPDIVIQEIVERRIGVEDPFNPVIMEVMK</sequence>
<evidence type="ECO:0000256" key="6">
    <source>
        <dbReference type="ARBA" id="ARBA00022841"/>
    </source>
</evidence>
<evidence type="ECO:0000259" key="7">
    <source>
        <dbReference type="Pfam" id="PF16822"/>
    </source>
</evidence>
<evidence type="ECO:0000256" key="1">
    <source>
        <dbReference type="ARBA" id="ARBA00004418"/>
    </source>
</evidence>
<evidence type="ECO:0000256" key="3">
    <source>
        <dbReference type="ARBA" id="ARBA00022679"/>
    </source>
</evidence>